<sequence length="627" mass="70627">MGKAADLSGGVTDTGARFDKARVRRYVEEYLPPSYLEKPEGQDLLRRACYWLEGRPRFTAAYVQFLIEHGLQAPHQVLSRYITDITRFTPMDGGRWEEEERKLYVQKKVVVARCPFDCIRAENQNGTRLLEAVRKITYHRMMNGNIDFVTGGLGIGETAKKLVECGFARFPGITTSEEAIIDEPLAYLAVEHWIATRQGVTQRHEYFAQHFATNSITLSGNGLELYIASCLAETFKEFTPLSSHIPLSKGFHFTERGTTTDLNQKRARLVSRWIDAGGKLCVAPVVYPFDALPKPGDMSETRIKSPSHILCYRSGKVWKDDKLVDDIDGDIQWLEGKVNAPFLLPNTNFGPDLMMCLELEGTQEFIWVAVQVKLKSKSVAGVRLIKQSTQSSNGKPFSPKGYPDIEDITAQALTDGLPRPYMPSLNIWPRFPPEPPYRSLLRVIFIFPAEVMTQDVKVALDSLKPDPHDLVSIPFSSMHDCDCILKNYKDQVRDLWLKKKRAPSSPLSVRRNPPRLAKLGQQPYPATTPSTTSTTDLDAMDVDFDTSQLITDYSIILKSSRSTVISQLKLFRRYEETVINKGRTTPSKKFKTKPPPAGDGGNLDQLREDLTLSAVWYNLVGGQVLIN</sequence>
<reference evidence="2" key="1">
    <citation type="submission" date="2021-02" db="EMBL/GenBank/DDBJ databases">
        <authorList>
            <person name="Nieuwenhuis M."/>
            <person name="Van De Peppel L.J.J."/>
        </authorList>
    </citation>
    <scope>NUCLEOTIDE SEQUENCE</scope>
    <source>
        <strain evidence="2">D49</strain>
    </source>
</reference>
<gene>
    <name evidence="2" type="ORF">H0H81_000527</name>
</gene>
<feature type="region of interest" description="Disordered" evidence="1">
    <location>
        <begin position="503"/>
        <end position="537"/>
    </location>
</feature>
<proteinExistence type="predicted"/>
<protein>
    <submittedName>
        <fullName evidence="2">Uncharacterized protein</fullName>
    </submittedName>
</protein>
<reference evidence="2" key="2">
    <citation type="submission" date="2021-10" db="EMBL/GenBank/DDBJ databases">
        <title>Phylogenomics reveals ancestral predisposition of the termite-cultivated fungus Termitomyces towards a domesticated lifestyle.</title>
        <authorList>
            <person name="Auxier B."/>
            <person name="Grum-Grzhimaylo A."/>
            <person name="Cardenas M.E."/>
            <person name="Lodge J.D."/>
            <person name="Laessoe T."/>
            <person name="Pedersen O."/>
            <person name="Smith M.E."/>
            <person name="Kuyper T.W."/>
            <person name="Franco-Molano E.A."/>
            <person name="Baroni T.J."/>
            <person name="Aanen D.K."/>
        </authorList>
    </citation>
    <scope>NUCLEOTIDE SEQUENCE</scope>
    <source>
        <strain evidence="2">D49</strain>
    </source>
</reference>
<evidence type="ECO:0000313" key="2">
    <source>
        <dbReference type="EMBL" id="KAG5653416.1"/>
    </source>
</evidence>
<name>A0A9P7KNC7_9AGAR</name>
<evidence type="ECO:0000256" key="1">
    <source>
        <dbReference type="SAM" id="MobiDB-lite"/>
    </source>
</evidence>
<accession>A0A9P7KNC7</accession>
<keyword evidence="3" id="KW-1185">Reference proteome</keyword>
<feature type="region of interest" description="Disordered" evidence="1">
    <location>
        <begin position="582"/>
        <end position="604"/>
    </location>
</feature>
<dbReference type="OrthoDB" id="3059792at2759"/>
<dbReference type="AlphaFoldDB" id="A0A9P7KNC7"/>
<comment type="caution">
    <text evidence="2">The sequence shown here is derived from an EMBL/GenBank/DDBJ whole genome shotgun (WGS) entry which is preliminary data.</text>
</comment>
<dbReference type="Proteomes" id="UP000717328">
    <property type="component" value="Unassembled WGS sequence"/>
</dbReference>
<evidence type="ECO:0000313" key="3">
    <source>
        <dbReference type="Proteomes" id="UP000717328"/>
    </source>
</evidence>
<dbReference type="EMBL" id="JABCKI010000054">
    <property type="protein sequence ID" value="KAG5653416.1"/>
    <property type="molecule type" value="Genomic_DNA"/>
</dbReference>
<organism evidence="2 3">
    <name type="scientific">Sphagnurus paluster</name>
    <dbReference type="NCBI Taxonomy" id="117069"/>
    <lineage>
        <taxon>Eukaryota</taxon>
        <taxon>Fungi</taxon>
        <taxon>Dikarya</taxon>
        <taxon>Basidiomycota</taxon>
        <taxon>Agaricomycotina</taxon>
        <taxon>Agaricomycetes</taxon>
        <taxon>Agaricomycetidae</taxon>
        <taxon>Agaricales</taxon>
        <taxon>Tricholomatineae</taxon>
        <taxon>Lyophyllaceae</taxon>
        <taxon>Sphagnurus</taxon>
    </lineage>
</organism>